<dbReference type="GO" id="GO:0070041">
    <property type="term" value="F:rRNA (uridine-C5-)-methyltransferase activity"/>
    <property type="evidence" value="ECO:0007669"/>
    <property type="project" value="TreeGrafter"/>
</dbReference>
<dbReference type="SUPFAM" id="SSF50249">
    <property type="entry name" value="Nucleic acid-binding proteins"/>
    <property type="match status" value="1"/>
</dbReference>
<dbReference type="Pfam" id="PF05958">
    <property type="entry name" value="tRNA_U5-meth_tr"/>
    <property type="match status" value="1"/>
</dbReference>
<dbReference type="EMBL" id="PIPQ01000006">
    <property type="protein sequence ID" value="RUO39332.1"/>
    <property type="molecule type" value="Genomic_DNA"/>
</dbReference>
<evidence type="ECO:0000256" key="1">
    <source>
        <dbReference type="ARBA" id="ARBA00022485"/>
    </source>
</evidence>
<dbReference type="Proteomes" id="UP000286976">
    <property type="component" value="Unassembled WGS sequence"/>
</dbReference>
<evidence type="ECO:0000313" key="9">
    <source>
        <dbReference type="EMBL" id="RUO39332.1"/>
    </source>
</evidence>
<dbReference type="SUPFAM" id="SSF53335">
    <property type="entry name" value="S-adenosyl-L-methionine-dependent methyltransferases"/>
    <property type="match status" value="1"/>
</dbReference>
<evidence type="ECO:0000256" key="6">
    <source>
        <dbReference type="PROSITE-ProRule" id="PRU01024"/>
    </source>
</evidence>
<dbReference type="InterPro" id="IPR012340">
    <property type="entry name" value="NA-bd_OB-fold"/>
</dbReference>
<keyword evidence="3 6" id="KW-0808">Transferase</keyword>
<dbReference type="PROSITE" id="PS51687">
    <property type="entry name" value="SAM_MT_RNA_M5U"/>
    <property type="match status" value="1"/>
</dbReference>
<comment type="similarity">
    <text evidence="6">Belongs to the class I-like SAM-binding methyltransferase superfamily. RNA M5U methyltransferase family.</text>
</comment>
<feature type="active site" description="Nucleophile" evidence="6">
    <location>
        <position position="432"/>
    </location>
</feature>
<evidence type="ECO:0000259" key="8">
    <source>
        <dbReference type="PROSITE" id="PS50926"/>
    </source>
</evidence>
<keyword evidence="1" id="KW-0004">4Fe-4S</keyword>
<dbReference type="Gene3D" id="2.40.50.1070">
    <property type="match status" value="1"/>
</dbReference>
<name>A0A432X070_9GAMM</name>
<dbReference type="NCBIfam" id="NF009639">
    <property type="entry name" value="PRK13168.1"/>
    <property type="match status" value="1"/>
</dbReference>
<evidence type="ECO:0000256" key="4">
    <source>
        <dbReference type="ARBA" id="ARBA00022691"/>
    </source>
</evidence>
<proteinExistence type="inferred from homology"/>
<evidence type="ECO:0000256" key="5">
    <source>
        <dbReference type="ARBA" id="ARBA00023014"/>
    </source>
</evidence>
<dbReference type="PROSITE" id="PS50926">
    <property type="entry name" value="TRAM"/>
    <property type="match status" value="1"/>
</dbReference>
<feature type="binding site" evidence="6">
    <location>
        <position position="337"/>
    </location>
    <ligand>
        <name>S-adenosyl-L-methionine</name>
        <dbReference type="ChEBI" id="CHEBI:59789"/>
    </ligand>
</feature>
<evidence type="ECO:0000313" key="10">
    <source>
        <dbReference type="Proteomes" id="UP000286976"/>
    </source>
</evidence>
<dbReference type="PANTHER" id="PTHR11061:SF49">
    <property type="entry name" value="23S RRNA (URACIL(1939)-C(5))-METHYLTRANSFERASE RLMD"/>
    <property type="match status" value="1"/>
</dbReference>
<gene>
    <name evidence="9" type="ORF">CWE15_09400</name>
</gene>
<dbReference type="InterPro" id="IPR029063">
    <property type="entry name" value="SAM-dependent_MTases_sf"/>
</dbReference>
<dbReference type="Gene3D" id="2.40.50.140">
    <property type="entry name" value="Nucleic acid-binding proteins"/>
    <property type="match status" value="1"/>
</dbReference>
<keyword evidence="10" id="KW-1185">Reference proteome</keyword>
<feature type="binding site" evidence="6">
    <location>
        <position position="308"/>
    </location>
    <ligand>
        <name>S-adenosyl-L-methionine</name>
        <dbReference type="ChEBI" id="CHEBI:59789"/>
    </ligand>
</feature>
<dbReference type="GO" id="GO:0051539">
    <property type="term" value="F:4 iron, 4 sulfur cluster binding"/>
    <property type="evidence" value="ECO:0007669"/>
    <property type="project" value="UniProtKB-KW"/>
</dbReference>
<dbReference type="NCBIfam" id="TIGR00479">
    <property type="entry name" value="rumA"/>
    <property type="match status" value="1"/>
</dbReference>
<feature type="binding site" evidence="6">
    <location>
        <position position="358"/>
    </location>
    <ligand>
        <name>S-adenosyl-L-methionine</name>
        <dbReference type="ChEBI" id="CHEBI:59789"/>
    </ligand>
</feature>
<accession>A0A432X070</accession>
<feature type="domain" description="TRAM" evidence="8">
    <location>
        <begin position="30"/>
        <end position="96"/>
    </location>
</feature>
<dbReference type="Gene3D" id="3.40.50.150">
    <property type="entry name" value="Vaccinia Virus protein VP39"/>
    <property type="match status" value="1"/>
</dbReference>
<dbReference type="PROSITE" id="PS01230">
    <property type="entry name" value="TRMA_1"/>
    <property type="match status" value="1"/>
</dbReference>
<dbReference type="InterPro" id="IPR010280">
    <property type="entry name" value="U5_MeTrfase_fam"/>
</dbReference>
<reference evidence="9 10" key="1">
    <citation type="journal article" date="2011" name="Front. Microbiol.">
        <title>Genomic signatures of strain selection and enhancement in Bacillus atrophaeus var. globigii, a historical biowarfare simulant.</title>
        <authorList>
            <person name="Gibbons H.S."/>
            <person name="Broomall S.M."/>
            <person name="McNew L.A."/>
            <person name="Daligault H."/>
            <person name="Chapman C."/>
            <person name="Bruce D."/>
            <person name="Karavis M."/>
            <person name="Krepps M."/>
            <person name="McGregor P.A."/>
            <person name="Hong C."/>
            <person name="Park K.H."/>
            <person name="Akmal A."/>
            <person name="Feldman A."/>
            <person name="Lin J.S."/>
            <person name="Chang W.E."/>
            <person name="Higgs B.W."/>
            <person name="Demirev P."/>
            <person name="Lindquist J."/>
            <person name="Liem A."/>
            <person name="Fochler E."/>
            <person name="Read T.D."/>
            <person name="Tapia R."/>
            <person name="Johnson S."/>
            <person name="Bishop-Lilly K.A."/>
            <person name="Detter C."/>
            <person name="Han C."/>
            <person name="Sozhamannan S."/>
            <person name="Rosenzweig C.N."/>
            <person name="Skowronski E.W."/>
        </authorList>
    </citation>
    <scope>NUCLEOTIDE SEQUENCE [LARGE SCALE GENOMIC DNA]</scope>
    <source>
        <strain evidence="9 10">AIT1</strain>
    </source>
</reference>
<dbReference type="GO" id="GO:0070475">
    <property type="term" value="P:rRNA base methylation"/>
    <property type="evidence" value="ECO:0007669"/>
    <property type="project" value="TreeGrafter"/>
</dbReference>
<dbReference type="InterPro" id="IPR002792">
    <property type="entry name" value="TRAM_dom"/>
</dbReference>
<protein>
    <submittedName>
        <fullName evidence="9">23S rRNA (Uracil(1939)-C(5))-methyltransferase RlmD</fullName>
    </submittedName>
</protein>
<dbReference type="CDD" id="cd02440">
    <property type="entry name" value="AdoMet_MTases"/>
    <property type="match status" value="1"/>
</dbReference>
<keyword evidence="5" id="KW-0411">Iron-sulfur</keyword>
<comment type="caution">
    <text evidence="9">The sequence shown here is derived from an EMBL/GenBank/DDBJ whole genome shotgun (WGS) entry which is preliminary data.</text>
</comment>
<evidence type="ECO:0000256" key="3">
    <source>
        <dbReference type="ARBA" id="ARBA00022679"/>
    </source>
</evidence>
<evidence type="ECO:0000256" key="7">
    <source>
        <dbReference type="PROSITE-ProRule" id="PRU10015"/>
    </source>
</evidence>
<feature type="binding site" evidence="6">
    <location>
        <position position="406"/>
    </location>
    <ligand>
        <name>S-adenosyl-L-methionine</name>
        <dbReference type="ChEBI" id="CHEBI:59789"/>
    </ligand>
</feature>
<keyword evidence="2 6" id="KW-0489">Methyltransferase</keyword>
<dbReference type="InterPro" id="IPR030390">
    <property type="entry name" value="MeTrfase_TrmA_AS"/>
</dbReference>
<feature type="active site" evidence="7">
    <location>
        <position position="432"/>
    </location>
</feature>
<keyword evidence="1" id="KW-0408">Iron</keyword>
<keyword evidence="4 6" id="KW-0949">S-adenosyl-L-methionine</keyword>
<keyword evidence="1" id="KW-0479">Metal-binding</keyword>
<organism evidence="9 10">
    <name type="scientific">Aliidiomarina taiwanensis</name>
    <dbReference type="NCBI Taxonomy" id="946228"/>
    <lineage>
        <taxon>Bacteria</taxon>
        <taxon>Pseudomonadati</taxon>
        <taxon>Pseudomonadota</taxon>
        <taxon>Gammaproteobacteria</taxon>
        <taxon>Alteromonadales</taxon>
        <taxon>Idiomarinaceae</taxon>
        <taxon>Aliidiomarina</taxon>
    </lineage>
</organism>
<dbReference type="PANTHER" id="PTHR11061">
    <property type="entry name" value="RNA M5U METHYLTRANSFERASE"/>
    <property type="match status" value="1"/>
</dbReference>
<evidence type="ECO:0000256" key="2">
    <source>
        <dbReference type="ARBA" id="ARBA00022603"/>
    </source>
</evidence>
<dbReference type="AlphaFoldDB" id="A0A432X070"/>
<sequence>MILLCSFPTYKGVVISSLFDRRKGFRPQKKKKTVQPNSVEKEPLGWDILRLNHDGRGVAIRKSGKTVFVSNALPGEQVRLRVDKQHKRFDEATAVEILQASPQRIPPACRYADRCGGCQLQHMPYEAQLNYKEELLTDHLKHLAGLQAVKLEPSVAAPDNAFHYRRRARLSIPPPGEAVRLGFRARGSDDVIAVEDCKTLHPTLNALLPALQETLKAMHGNRSLGHVELLLNEQQDNAHASVIVRMLESFNEDESALWQAFARTHSCDVVAQYNHGFEVVAATCETPLELGYRVDNERLHYGPGEFIQVNAHVNEQMVAQALAWLELKGTETVLELFAGFGNFSVPLAKRSAKVVAVEVAEQQVTRGSINAELAKCHNLKFIRADLSKPFTEYAFGKQPVDVMLLDPPRAGAADVVADLSYVQPERILYISCNAATFARDAAVIMEQGYQLVKVSMLDMFPQTAHAESMALFIKQADTL</sequence>